<proteinExistence type="inferred from homology"/>
<gene>
    <name evidence="9" type="ORF">B7463_g6108</name>
</gene>
<feature type="transmembrane region" description="Helical" evidence="7">
    <location>
        <begin position="240"/>
        <end position="259"/>
    </location>
</feature>
<feature type="region of interest" description="Disordered" evidence="6">
    <location>
        <begin position="1"/>
        <end position="54"/>
    </location>
</feature>
<evidence type="ECO:0000256" key="6">
    <source>
        <dbReference type="SAM" id="MobiDB-lite"/>
    </source>
</evidence>
<dbReference type="GO" id="GO:0005886">
    <property type="term" value="C:plasma membrane"/>
    <property type="evidence" value="ECO:0007669"/>
    <property type="project" value="TreeGrafter"/>
</dbReference>
<keyword evidence="4 7" id="KW-1133">Transmembrane helix</keyword>
<evidence type="ECO:0000256" key="4">
    <source>
        <dbReference type="ARBA" id="ARBA00022989"/>
    </source>
</evidence>
<feature type="transmembrane region" description="Helical" evidence="7">
    <location>
        <begin position="429"/>
        <end position="447"/>
    </location>
</feature>
<dbReference type="Pfam" id="PF07690">
    <property type="entry name" value="MFS_1"/>
    <property type="match status" value="1"/>
</dbReference>
<dbReference type="InterPro" id="IPR036259">
    <property type="entry name" value="MFS_trans_sf"/>
</dbReference>
<dbReference type="AlphaFoldDB" id="A0A3E2HA50"/>
<dbReference type="OMA" id="IWAACNG"/>
<sequence length="599" mass="64496">MALTTPSAPSEPQPFELNGGIDNKEQYLPSSPSEDFEPESNQVPDQASTDPTANQEDQWVTGIKLINIMAALTLACVLVLLDVSIVSTAIPRITSDFHSLPDIGWYGGAYQLASATLQLLTGKLFMNFSSKWTFLIFFALFELGSLICAVSTSSKMLIVGRAVAGMGSSGLLNGTFTIIAGCAPMAKIPALIGFVMAGEFTDNLVSDCMLTVSLVSNLGLVMGPLIGGAFTEYTTWRWCFYINLPFGGLIVAMLAFIHIPDQIPKPKPMSVVRTIHSKLDLIGFALFAPAAIEILLALQYGGIHFAWNSPQVIGLFCGAGSTFVVFLVWEYHKGDAAMIPFSMVRKRIVWASCLNYGFFMAQLYCASYYLPVYFQGVKGASPLLSGVYLLPSILGQLFSTITSGVLGWLNTHSDGPVTDTPAVGKLGFYLPFAIISAVILAVSGGILSTLSPETSTARWIGYQIFLGVGRGLGLQIPIIAVQNTLPQEQTSLAMALLMFSQSFTGALFLSFGETIFTNSLKTLIPKYAPSIDPQTVINEGAAGFRTHMSPADLTNVLVAYSKSVDRVFYLSAGAGVACFIFSWGMGWKDIRKKREVSKA</sequence>
<evidence type="ECO:0000256" key="7">
    <source>
        <dbReference type="SAM" id="Phobius"/>
    </source>
</evidence>
<dbReference type="SUPFAM" id="SSF103473">
    <property type="entry name" value="MFS general substrate transporter"/>
    <property type="match status" value="1"/>
</dbReference>
<feature type="transmembrane region" description="Helical" evidence="7">
    <location>
        <begin position="279"/>
        <end position="300"/>
    </location>
</feature>
<feature type="transmembrane region" description="Helical" evidence="7">
    <location>
        <begin position="492"/>
        <end position="511"/>
    </location>
</feature>
<feature type="transmembrane region" description="Helical" evidence="7">
    <location>
        <begin position="312"/>
        <end position="329"/>
    </location>
</feature>
<dbReference type="GO" id="GO:0022857">
    <property type="term" value="F:transmembrane transporter activity"/>
    <property type="evidence" value="ECO:0007669"/>
    <property type="project" value="InterPro"/>
</dbReference>
<dbReference type="PANTHER" id="PTHR23501">
    <property type="entry name" value="MAJOR FACILITATOR SUPERFAMILY"/>
    <property type="match status" value="1"/>
</dbReference>
<reference evidence="9 10" key="1">
    <citation type="submission" date="2018-05" db="EMBL/GenBank/DDBJ databases">
        <title>Draft genome sequence of Scytalidium lignicola DSM 105466, a ubiquitous saprotrophic fungus.</title>
        <authorList>
            <person name="Buettner E."/>
            <person name="Gebauer A.M."/>
            <person name="Hofrichter M."/>
            <person name="Liers C."/>
            <person name="Kellner H."/>
        </authorList>
    </citation>
    <scope>NUCLEOTIDE SEQUENCE [LARGE SCALE GENOMIC DNA]</scope>
    <source>
        <strain evidence="9 10">DSM 105466</strain>
    </source>
</reference>
<feature type="compositionally biased region" description="Polar residues" evidence="6">
    <location>
        <begin position="1"/>
        <end position="10"/>
    </location>
</feature>
<dbReference type="CDD" id="cd17502">
    <property type="entry name" value="MFS_Azr1_MDR_like"/>
    <property type="match status" value="1"/>
</dbReference>
<dbReference type="PANTHER" id="PTHR23501:SF193">
    <property type="entry name" value="MULTIDRUG TRANSPORTER, PUTATIVE (AFU_ORTHOLOGUE AFUA_8G00940)-RELATED"/>
    <property type="match status" value="1"/>
</dbReference>
<keyword evidence="3 7" id="KW-0812">Transmembrane</keyword>
<feature type="transmembrane region" description="Helical" evidence="7">
    <location>
        <begin position="65"/>
        <end position="91"/>
    </location>
</feature>
<feature type="transmembrane region" description="Helical" evidence="7">
    <location>
        <begin position="132"/>
        <end position="152"/>
    </location>
</feature>
<dbReference type="InterPro" id="IPR011701">
    <property type="entry name" value="MFS"/>
</dbReference>
<evidence type="ECO:0000256" key="1">
    <source>
        <dbReference type="ARBA" id="ARBA00004141"/>
    </source>
</evidence>
<comment type="subcellular location">
    <subcellularLocation>
        <location evidence="1">Membrane</location>
        <topology evidence="1">Multi-pass membrane protein</topology>
    </subcellularLocation>
</comment>
<organism evidence="9 10">
    <name type="scientific">Scytalidium lignicola</name>
    <name type="common">Hyphomycete</name>
    <dbReference type="NCBI Taxonomy" id="5539"/>
    <lineage>
        <taxon>Eukaryota</taxon>
        <taxon>Fungi</taxon>
        <taxon>Dikarya</taxon>
        <taxon>Ascomycota</taxon>
        <taxon>Pezizomycotina</taxon>
        <taxon>Leotiomycetes</taxon>
        <taxon>Leotiomycetes incertae sedis</taxon>
        <taxon>Scytalidium</taxon>
    </lineage>
</organism>
<feature type="non-terminal residue" evidence="9">
    <location>
        <position position="599"/>
    </location>
</feature>
<comment type="caution">
    <text evidence="9">The sequence shown here is derived from an EMBL/GenBank/DDBJ whole genome shotgun (WGS) entry which is preliminary data.</text>
</comment>
<comment type="similarity">
    <text evidence="2">Belongs to the major facilitator superfamily. TCR/Tet family.</text>
</comment>
<keyword evidence="5 7" id="KW-0472">Membrane</keyword>
<feature type="transmembrane region" description="Helical" evidence="7">
    <location>
        <begin position="389"/>
        <end position="409"/>
    </location>
</feature>
<evidence type="ECO:0000313" key="10">
    <source>
        <dbReference type="Proteomes" id="UP000258309"/>
    </source>
</evidence>
<feature type="transmembrane region" description="Helical" evidence="7">
    <location>
        <begin position="208"/>
        <end position="228"/>
    </location>
</feature>
<dbReference type="OrthoDB" id="10021397at2759"/>
<feature type="transmembrane region" description="Helical" evidence="7">
    <location>
        <begin position="459"/>
        <end position="480"/>
    </location>
</feature>
<dbReference type="Proteomes" id="UP000258309">
    <property type="component" value="Unassembled WGS sequence"/>
</dbReference>
<feature type="compositionally biased region" description="Polar residues" evidence="6">
    <location>
        <begin position="41"/>
        <end position="54"/>
    </location>
</feature>
<evidence type="ECO:0000256" key="2">
    <source>
        <dbReference type="ARBA" id="ARBA00007520"/>
    </source>
</evidence>
<evidence type="ECO:0000259" key="8">
    <source>
        <dbReference type="PROSITE" id="PS50850"/>
    </source>
</evidence>
<accession>A0A3E2HA50</accession>
<feature type="non-terminal residue" evidence="9">
    <location>
        <position position="1"/>
    </location>
</feature>
<protein>
    <recommendedName>
        <fullName evidence="8">Major facilitator superfamily (MFS) profile domain-containing protein</fullName>
    </recommendedName>
</protein>
<feature type="transmembrane region" description="Helical" evidence="7">
    <location>
        <begin position="103"/>
        <end position="120"/>
    </location>
</feature>
<feature type="transmembrane region" description="Helical" evidence="7">
    <location>
        <begin position="172"/>
        <end position="196"/>
    </location>
</feature>
<evidence type="ECO:0000256" key="3">
    <source>
        <dbReference type="ARBA" id="ARBA00022692"/>
    </source>
</evidence>
<feature type="domain" description="Major facilitator superfamily (MFS) profile" evidence="8">
    <location>
        <begin position="68"/>
        <end position="590"/>
    </location>
</feature>
<name>A0A3E2HA50_SCYLI</name>
<dbReference type="EMBL" id="NCSJ02000105">
    <property type="protein sequence ID" value="RFU30250.1"/>
    <property type="molecule type" value="Genomic_DNA"/>
</dbReference>
<evidence type="ECO:0000313" key="9">
    <source>
        <dbReference type="EMBL" id="RFU30250.1"/>
    </source>
</evidence>
<dbReference type="Gene3D" id="1.20.1250.20">
    <property type="entry name" value="MFS general substrate transporter like domains"/>
    <property type="match status" value="2"/>
</dbReference>
<dbReference type="PROSITE" id="PS50850">
    <property type="entry name" value="MFS"/>
    <property type="match status" value="1"/>
</dbReference>
<keyword evidence="10" id="KW-1185">Reference proteome</keyword>
<dbReference type="InterPro" id="IPR020846">
    <property type="entry name" value="MFS_dom"/>
</dbReference>
<feature type="transmembrane region" description="Helical" evidence="7">
    <location>
        <begin position="349"/>
        <end position="369"/>
    </location>
</feature>
<feature type="transmembrane region" description="Helical" evidence="7">
    <location>
        <begin position="567"/>
        <end position="587"/>
    </location>
</feature>
<evidence type="ECO:0000256" key="5">
    <source>
        <dbReference type="ARBA" id="ARBA00023136"/>
    </source>
</evidence>